<dbReference type="AlphaFoldDB" id="A0AAE0X501"/>
<name>A0AAE0X501_9PEZI</name>
<protein>
    <submittedName>
        <fullName evidence="2">Uncharacterized protein</fullName>
    </submittedName>
</protein>
<reference evidence="2" key="2">
    <citation type="submission" date="2023-06" db="EMBL/GenBank/DDBJ databases">
        <authorList>
            <consortium name="Lawrence Berkeley National Laboratory"/>
            <person name="Haridas S."/>
            <person name="Hensen N."/>
            <person name="Bonometti L."/>
            <person name="Westerberg I."/>
            <person name="Brannstrom I.O."/>
            <person name="Guillou S."/>
            <person name="Cros-Aarteil S."/>
            <person name="Calhoun S."/>
            <person name="Kuo A."/>
            <person name="Mondo S."/>
            <person name="Pangilinan J."/>
            <person name="Riley R."/>
            <person name="Labutti K."/>
            <person name="Andreopoulos B."/>
            <person name="Lipzen A."/>
            <person name="Chen C."/>
            <person name="Yanf M."/>
            <person name="Daum C."/>
            <person name="Ng V."/>
            <person name="Clum A."/>
            <person name="Steindorff A."/>
            <person name="Ohm R."/>
            <person name="Martin F."/>
            <person name="Silar P."/>
            <person name="Natvig D."/>
            <person name="Lalanne C."/>
            <person name="Gautier V."/>
            <person name="Ament-Velasquez S.L."/>
            <person name="Kruys A."/>
            <person name="Hutchinson M.I."/>
            <person name="Powell A.J."/>
            <person name="Barry K."/>
            <person name="Miller A.N."/>
            <person name="Grigoriev I.V."/>
            <person name="Debuchy R."/>
            <person name="Gladieux P."/>
            <person name="Thoren M.H."/>
            <person name="Johannesson H."/>
        </authorList>
    </citation>
    <scope>NUCLEOTIDE SEQUENCE</scope>
    <source>
        <strain evidence="2">CBS 314.62</strain>
    </source>
</reference>
<evidence type="ECO:0000313" key="2">
    <source>
        <dbReference type="EMBL" id="KAK3685211.1"/>
    </source>
</evidence>
<reference evidence="2" key="1">
    <citation type="journal article" date="2023" name="Mol. Phylogenet. Evol.">
        <title>Genome-scale phylogeny and comparative genomics of the fungal order Sordariales.</title>
        <authorList>
            <person name="Hensen N."/>
            <person name="Bonometti L."/>
            <person name="Westerberg I."/>
            <person name="Brannstrom I.O."/>
            <person name="Guillou S."/>
            <person name="Cros-Aarteil S."/>
            <person name="Calhoun S."/>
            <person name="Haridas S."/>
            <person name="Kuo A."/>
            <person name="Mondo S."/>
            <person name="Pangilinan J."/>
            <person name="Riley R."/>
            <person name="LaButti K."/>
            <person name="Andreopoulos B."/>
            <person name="Lipzen A."/>
            <person name="Chen C."/>
            <person name="Yan M."/>
            <person name="Daum C."/>
            <person name="Ng V."/>
            <person name="Clum A."/>
            <person name="Steindorff A."/>
            <person name="Ohm R.A."/>
            <person name="Martin F."/>
            <person name="Silar P."/>
            <person name="Natvig D.O."/>
            <person name="Lalanne C."/>
            <person name="Gautier V."/>
            <person name="Ament-Velasquez S.L."/>
            <person name="Kruys A."/>
            <person name="Hutchinson M.I."/>
            <person name="Powell A.J."/>
            <person name="Barry K."/>
            <person name="Miller A.N."/>
            <person name="Grigoriev I.V."/>
            <person name="Debuchy R."/>
            <person name="Gladieux P."/>
            <person name="Hiltunen Thoren M."/>
            <person name="Johannesson H."/>
        </authorList>
    </citation>
    <scope>NUCLEOTIDE SEQUENCE</scope>
    <source>
        <strain evidence="2">CBS 314.62</strain>
    </source>
</reference>
<gene>
    <name evidence="2" type="ORF">B0T22DRAFT_517097</name>
</gene>
<evidence type="ECO:0000256" key="1">
    <source>
        <dbReference type="SAM" id="MobiDB-lite"/>
    </source>
</evidence>
<proteinExistence type="predicted"/>
<dbReference type="Proteomes" id="UP001270362">
    <property type="component" value="Unassembled WGS sequence"/>
</dbReference>
<dbReference type="EMBL" id="JAULSO010000003">
    <property type="protein sequence ID" value="KAK3685211.1"/>
    <property type="molecule type" value="Genomic_DNA"/>
</dbReference>
<feature type="region of interest" description="Disordered" evidence="1">
    <location>
        <begin position="1"/>
        <end position="25"/>
    </location>
</feature>
<sequence length="319" mass="36759">MANWENNAAVAETSDPWQNPDAHSDGWSWMVAEQSPWYDTAEESLDSDENSSRSRRLKVQLKKIIRFIADSHAGRLTCRRLRLRRSPRSEESHESSIFENAWAACGFPDHAEPPDQLEPSQPPVDTTAYMTSDLAVETRLMDREILHSCATEPWDRVHVDYEFGQQRNGRDPKTSQPYVPADVVHVLQSQLGPGSEESTSDLRNAGCHPEPLSALKYDRLLEMGQRIAIVLEHGECAHRIRALRDQLRDELRRTVAEIMDNEHLQQPEFDRFWKQHHRATFARAIADLEFAAWQKEETWGQSDPVKFEVWPEVLSAARR</sequence>
<evidence type="ECO:0000313" key="3">
    <source>
        <dbReference type="Proteomes" id="UP001270362"/>
    </source>
</evidence>
<keyword evidence="3" id="KW-1185">Reference proteome</keyword>
<comment type="caution">
    <text evidence="2">The sequence shown here is derived from an EMBL/GenBank/DDBJ whole genome shotgun (WGS) entry which is preliminary data.</text>
</comment>
<accession>A0AAE0X501</accession>
<organism evidence="2 3">
    <name type="scientific">Podospora appendiculata</name>
    <dbReference type="NCBI Taxonomy" id="314037"/>
    <lineage>
        <taxon>Eukaryota</taxon>
        <taxon>Fungi</taxon>
        <taxon>Dikarya</taxon>
        <taxon>Ascomycota</taxon>
        <taxon>Pezizomycotina</taxon>
        <taxon>Sordariomycetes</taxon>
        <taxon>Sordariomycetidae</taxon>
        <taxon>Sordariales</taxon>
        <taxon>Podosporaceae</taxon>
        <taxon>Podospora</taxon>
    </lineage>
</organism>